<dbReference type="SUPFAM" id="SSF103025">
    <property type="entry name" value="Folate-binding domain"/>
    <property type="match status" value="1"/>
</dbReference>
<evidence type="ECO:0000313" key="1">
    <source>
        <dbReference type="EMBL" id="AUG55834.1"/>
    </source>
</evidence>
<dbReference type="InterPro" id="IPR027266">
    <property type="entry name" value="TrmE/GcvT-like"/>
</dbReference>
<sequence length="182" mass="19132">MTVLTHAFTPGPLVTGGVVSVSLMGPIGRFSLRLREAGLGAMGAAIGLEIPTRIGARAKNGNREIICLGPDEWLLQTSALESALVVAECAGIYGTISHSLTDISAREITVLIEGPAATDLLTIGCPRDIDQIAIGDGCRTVVDGISVVLWRDGENRFRLDVWRSFAPHLIGLLETGSAELSA</sequence>
<proteinExistence type="predicted"/>
<name>A0ABM6QGW2_9PROT</name>
<protein>
    <submittedName>
        <fullName evidence="1">Sarcosine oxidase subunit gamma</fullName>
    </submittedName>
</protein>
<keyword evidence="1" id="KW-0614">Plasmid</keyword>
<geneLocation type="plasmid" evidence="2">
    <name>pcsc3h3</name>
</geneLocation>
<accession>A0ABM6QGW2</accession>
<keyword evidence="2" id="KW-1185">Reference proteome</keyword>
<dbReference type="Pfam" id="PF04268">
    <property type="entry name" value="SoxG"/>
    <property type="match status" value="1"/>
</dbReference>
<dbReference type="RefSeq" id="WP_101286783.1">
    <property type="nucleotide sequence ID" value="NZ_CP024200.1"/>
</dbReference>
<reference evidence="1 2" key="1">
    <citation type="submission" date="2017-10" db="EMBL/GenBank/DDBJ databases">
        <title>Biodiversity and function of Thalassospira species in the particle-attached aromatic-hydrocarbon-degrading consortia from the surface seawater of the China South Sea.</title>
        <authorList>
            <person name="Dong C."/>
            <person name="Liu R."/>
            <person name="Shao Z."/>
        </authorList>
    </citation>
    <scope>NUCLEOTIDE SEQUENCE [LARGE SCALE GENOMIC DNA]</scope>
    <source>
        <strain evidence="1 2">CSC3H3</strain>
        <plasmid evidence="2">pcsc3h3</plasmid>
    </source>
</reference>
<evidence type="ECO:0000313" key="2">
    <source>
        <dbReference type="Proteomes" id="UP000233458"/>
    </source>
</evidence>
<dbReference type="Gene3D" id="3.30.1360.120">
    <property type="entry name" value="Probable tRNA modification gtpase trme, domain 1"/>
    <property type="match status" value="1"/>
</dbReference>
<organism evidence="1 2">
    <name type="scientific">Thalassospira marina</name>
    <dbReference type="NCBI Taxonomy" id="2048283"/>
    <lineage>
        <taxon>Bacteria</taxon>
        <taxon>Pseudomonadati</taxon>
        <taxon>Pseudomonadota</taxon>
        <taxon>Alphaproteobacteria</taxon>
        <taxon>Rhodospirillales</taxon>
        <taxon>Thalassospiraceae</taxon>
        <taxon>Thalassospira</taxon>
    </lineage>
</organism>
<gene>
    <name evidence="1" type="ORF">CSC3H3_23675</name>
</gene>
<dbReference type="Gene3D" id="3.30.70.1520">
    <property type="entry name" value="Heterotetrameric sarcosine oxidase"/>
    <property type="match status" value="1"/>
</dbReference>
<dbReference type="Proteomes" id="UP000233458">
    <property type="component" value="Plasmid pCSC3H3"/>
</dbReference>
<dbReference type="InterPro" id="IPR007375">
    <property type="entry name" value="SoxG"/>
</dbReference>
<dbReference type="EMBL" id="CP024200">
    <property type="protein sequence ID" value="AUG55834.1"/>
    <property type="molecule type" value="Genomic_DNA"/>
</dbReference>